<name>B3R3C7_CUPTR</name>
<dbReference type="AlphaFoldDB" id="B3R3C7"/>
<evidence type="ECO:0000313" key="2">
    <source>
        <dbReference type="EMBL" id="CAQ68809.1"/>
    </source>
</evidence>
<dbReference type="EMBL" id="CU633749">
    <property type="protein sequence ID" value="CAQ68809.1"/>
    <property type="molecule type" value="Genomic_DNA"/>
</dbReference>
<evidence type="ECO:0000256" key="1">
    <source>
        <dbReference type="SAM" id="SignalP"/>
    </source>
</evidence>
<organism evidence="2 3">
    <name type="scientific">Cupriavidus taiwanensis (strain DSM 17343 / BCRC 17206 / CCUG 44338 / CIP 107171 / LMG 19424 / R1)</name>
    <name type="common">Ralstonia taiwanensis (strain LMG 19424)</name>
    <dbReference type="NCBI Taxonomy" id="977880"/>
    <lineage>
        <taxon>Bacteria</taxon>
        <taxon>Pseudomonadati</taxon>
        <taxon>Pseudomonadota</taxon>
        <taxon>Betaproteobacteria</taxon>
        <taxon>Burkholderiales</taxon>
        <taxon>Burkholderiaceae</taxon>
        <taxon>Cupriavidus</taxon>
    </lineage>
</organism>
<feature type="chain" id="PRO_5002796097" evidence="1">
    <location>
        <begin position="20"/>
        <end position="105"/>
    </location>
</feature>
<keyword evidence="3" id="KW-1185">Reference proteome</keyword>
<keyword evidence="1" id="KW-0732">Signal</keyword>
<dbReference type="Proteomes" id="UP000001692">
    <property type="component" value="Chromosome 1"/>
</dbReference>
<accession>B3R3C7</accession>
<dbReference type="KEGG" id="cti:RALTA_A0838"/>
<feature type="signal peptide" evidence="1">
    <location>
        <begin position="1"/>
        <end position="19"/>
    </location>
</feature>
<reference evidence="2 3" key="1">
    <citation type="journal article" date="2008" name="Genome Res.">
        <title>Genome sequence of the beta-rhizobium Cupriavidus taiwanensis and comparative genomics of rhizobia.</title>
        <authorList>
            <person name="Amadou C."/>
            <person name="Pascal G."/>
            <person name="Mangenot S."/>
            <person name="Glew M."/>
            <person name="Bontemps C."/>
            <person name="Capela D."/>
            <person name="Carrere S."/>
            <person name="Cruveiller S."/>
            <person name="Dossat C."/>
            <person name="Lajus A."/>
            <person name="Marchetti M."/>
            <person name="Poinsot V."/>
            <person name="Rouy Z."/>
            <person name="Servin B."/>
            <person name="Saad M."/>
            <person name="Schenowitz C."/>
            <person name="Barbe V."/>
            <person name="Batut J."/>
            <person name="Medigue C."/>
            <person name="Masson-Boivin C."/>
        </authorList>
    </citation>
    <scope>NUCLEOTIDE SEQUENCE [LARGE SCALE GENOMIC DNA]</scope>
    <source>
        <strain evidence="3">DSM 17343 / BCRC 17206 / CCUG 44338 / CIP 107171 / LMG 19424 / R1</strain>
    </source>
</reference>
<dbReference type="HOGENOM" id="CLU_2232106_0_0_4"/>
<evidence type="ECO:0000313" key="3">
    <source>
        <dbReference type="Proteomes" id="UP000001692"/>
    </source>
</evidence>
<sequence length="105" mass="11511">MAKTFSPNSLRSCCNSAYAAICLSTVYFCISKSSGQSTLAFARILSRISVGIVDIITPCEECMYYLDAIGVPVHWYSIVTIQRLQPLLEELIHFFVAPPNGSASL</sequence>
<gene>
    <name evidence="2" type="ordered locus">RALTA_A0838</name>
</gene>
<proteinExistence type="predicted"/>
<protein>
    <submittedName>
        <fullName evidence="2">Uncharacterized protein</fullName>
    </submittedName>
</protein>